<sequence length="179" mass="19790">MPEGDEYSIVFCVPADEKTINDTVDEYREALERSPKTSSREGWVSLGKFGIHGTTLFHSGINLNSNKFILDRCGPYEQAEKDTVILSMVKNDQQLQPWRIMPGKVLVIRPVTHELNASVGFPKSIKGSHRMSSIGEVMGAPEEELIIGLNQALIIDGDVVIRFPRAGGGVCMMEGIMKK</sequence>
<reference evidence="2" key="1">
    <citation type="journal article" date="2012" name="MBio">
        <title>Comparative genome analysis of Trichophyton rubrum and related dermatophytes reveals candidate genes involved in infection.</title>
        <authorList>
            <person name="Martinez D.A."/>
            <person name="Oliver B.G."/>
            <person name="Graeser Y."/>
            <person name="Goldberg J.M."/>
            <person name="Li W."/>
            <person name="Martinez-Rossi N.M."/>
            <person name="Monod M."/>
            <person name="Shelest E."/>
            <person name="Barton R.C."/>
            <person name="Birch E."/>
            <person name="Brakhage A.A."/>
            <person name="Chen Z."/>
            <person name="Gurr S.J."/>
            <person name="Heiman D."/>
            <person name="Heitman J."/>
            <person name="Kosti I."/>
            <person name="Rossi A."/>
            <person name="Saif S."/>
            <person name="Samalova M."/>
            <person name="Saunders C.W."/>
            <person name="Shea T."/>
            <person name="Summerbell R.C."/>
            <person name="Xu J."/>
            <person name="Young S."/>
            <person name="Zeng Q."/>
            <person name="Birren B.W."/>
            <person name="Cuomo C.A."/>
            <person name="White T.C."/>
        </authorList>
    </citation>
    <scope>NUCLEOTIDE SEQUENCE [LARGE SCALE GENOMIC DNA]</scope>
    <source>
        <strain evidence="2">CBS 112818</strain>
    </source>
</reference>
<organism evidence="1 2">
    <name type="scientific">Trichophyton tonsurans (strain CBS 112818)</name>
    <name type="common">Scalp ringworm fungus</name>
    <dbReference type="NCBI Taxonomy" id="647933"/>
    <lineage>
        <taxon>Eukaryota</taxon>
        <taxon>Fungi</taxon>
        <taxon>Dikarya</taxon>
        <taxon>Ascomycota</taxon>
        <taxon>Pezizomycotina</taxon>
        <taxon>Eurotiomycetes</taxon>
        <taxon>Eurotiomycetidae</taxon>
        <taxon>Onygenales</taxon>
        <taxon>Arthrodermataceae</taxon>
        <taxon>Trichophyton</taxon>
    </lineage>
</organism>
<accession>F2S8R7</accession>
<evidence type="ECO:0000313" key="1">
    <source>
        <dbReference type="EMBL" id="EGD99966.1"/>
    </source>
</evidence>
<name>F2S8R7_TRIT1</name>
<dbReference type="HOGENOM" id="CLU_125611_0_0_1"/>
<dbReference type="Proteomes" id="UP000009172">
    <property type="component" value="Unassembled WGS sequence"/>
</dbReference>
<protein>
    <submittedName>
        <fullName evidence="1">Uncharacterized protein</fullName>
    </submittedName>
</protein>
<proteinExistence type="predicted"/>
<dbReference type="EMBL" id="GG698529">
    <property type="protein sequence ID" value="EGD99966.1"/>
    <property type="molecule type" value="Genomic_DNA"/>
</dbReference>
<evidence type="ECO:0000313" key="2">
    <source>
        <dbReference type="Proteomes" id="UP000009172"/>
    </source>
</evidence>
<keyword evidence="2" id="KW-1185">Reference proteome</keyword>
<dbReference type="AlphaFoldDB" id="F2S8R7"/>
<gene>
    <name evidence="1" type="ORF">TESG_07294</name>
</gene>